<keyword evidence="1" id="KW-0812">Transmembrane</keyword>
<reference evidence="2 3" key="1">
    <citation type="journal article" date="2019" name="Commun. Biol.">
        <title>The bagworm genome reveals a unique fibroin gene that provides high tensile strength.</title>
        <authorList>
            <person name="Kono N."/>
            <person name="Nakamura H."/>
            <person name="Ohtoshi R."/>
            <person name="Tomita M."/>
            <person name="Numata K."/>
            <person name="Arakawa K."/>
        </authorList>
    </citation>
    <scope>NUCLEOTIDE SEQUENCE [LARGE SCALE GENOMIC DNA]</scope>
</reference>
<feature type="transmembrane region" description="Helical" evidence="1">
    <location>
        <begin position="73"/>
        <end position="91"/>
    </location>
</feature>
<gene>
    <name evidence="2" type="ORF">EVAR_31833_1</name>
</gene>
<evidence type="ECO:0000256" key="1">
    <source>
        <dbReference type="SAM" id="Phobius"/>
    </source>
</evidence>
<dbReference type="Proteomes" id="UP000299102">
    <property type="component" value="Unassembled WGS sequence"/>
</dbReference>
<organism evidence="2 3">
    <name type="scientific">Eumeta variegata</name>
    <name type="common">Bagworm moth</name>
    <name type="synonym">Eumeta japonica</name>
    <dbReference type="NCBI Taxonomy" id="151549"/>
    <lineage>
        <taxon>Eukaryota</taxon>
        <taxon>Metazoa</taxon>
        <taxon>Ecdysozoa</taxon>
        <taxon>Arthropoda</taxon>
        <taxon>Hexapoda</taxon>
        <taxon>Insecta</taxon>
        <taxon>Pterygota</taxon>
        <taxon>Neoptera</taxon>
        <taxon>Endopterygota</taxon>
        <taxon>Lepidoptera</taxon>
        <taxon>Glossata</taxon>
        <taxon>Ditrysia</taxon>
        <taxon>Tineoidea</taxon>
        <taxon>Psychidae</taxon>
        <taxon>Oiketicinae</taxon>
        <taxon>Eumeta</taxon>
    </lineage>
</organism>
<keyword evidence="3" id="KW-1185">Reference proteome</keyword>
<feature type="transmembrane region" description="Helical" evidence="1">
    <location>
        <begin position="28"/>
        <end position="49"/>
    </location>
</feature>
<accession>A0A4C1WLC9</accession>
<sequence>MIHHFNELDSYFNLNHTCKKKMIRLNRVICVLCTIIYSYNFLTLLPYFLRIDRITSVTRNINEVYIVYVNQKFILELIALVTLVSVLIEFLRCVNAIAEGEYVKLEKASTKAETTVSFISNLTRNRPKEHDQFSKLDVIYYHIYGVMSLFKKIYEFQGQKLVKLKHSFCVTMTRLNFRLASENRSNKYVKELMHVSSLPNVDLNCFGTLSLDMSLIPTMVSISTTYIIVVLQLTHLV</sequence>
<proteinExistence type="predicted"/>
<dbReference type="AlphaFoldDB" id="A0A4C1WLC9"/>
<protein>
    <submittedName>
        <fullName evidence="2">Uncharacterized protein</fullName>
    </submittedName>
</protein>
<evidence type="ECO:0000313" key="3">
    <source>
        <dbReference type="Proteomes" id="UP000299102"/>
    </source>
</evidence>
<name>A0A4C1WLC9_EUMVA</name>
<dbReference type="EMBL" id="BGZK01000574">
    <property type="protein sequence ID" value="GBP51109.1"/>
    <property type="molecule type" value="Genomic_DNA"/>
</dbReference>
<dbReference type="OrthoDB" id="6930543at2759"/>
<keyword evidence="1" id="KW-1133">Transmembrane helix</keyword>
<comment type="caution">
    <text evidence="2">The sequence shown here is derived from an EMBL/GenBank/DDBJ whole genome shotgun (WGS) entry which is preliminary data.</text>
</comment>
<keyword evidence="1" id="KW-0472">Membrane</keyword>
<evidence type="ECO:0000313" key="2">
    <source>
        <dbReference type="EMBL" id="GBP51109.1"/>
    </source>
</evidence>